<organism evidence="2 3">
    <name type="scientific">Chryseolinea serpens</name>
    <dbReference type="NCBI Taxonomy" id="947013"/>
    <lineage>
        <taxon>Bacteria</taxon>
        <taxon>Pseudomonadati</taxon>
        <taxon>Bacteroidota</taxon>
        <taxon>Cytophagia</taxon>
        <taxon>Cytophagales</taxon>
        <taxon>Fulvivirgaceae</taxon>
        <taxon>Chryseolinea</taxon>
    </lineage>
</organism>
<dbReference type="OrthoDB" id="1224630at2"/>
<name>A0A1M5LFD4_9BACT</name>
<dbReference type="PRINTS" id="PR00111">
    <property type="entry name" value="ABHYDROLASE"/>
</dbReference>
<protein>
    <submittedName>
        <fullName evidence="2">Pimeloyl-ACP methyl ester carboxylesterase</fullName>
    </submittedName>
</protein>
<feature type="domain" description="AB hydrolase-1" evidence="1">
    <location>
        <begin position="71"/>
        <end position="184"/>
    </location>
</feature>
<dbReference type="PANTHER" id="PTHR43798">
    <property type="entry name" value="MONOACYLGLYCEROL LIPASE"/>
    <property type="match status" value="1"/>
</dbReference>
<proteinExistence type="predicted"/>
<dbReference type="AlphaFoldDB" id="A0A1M5LFD4"/>
<sequence>MAFGIGRKLRWFFLFLFATVMIVSHSCMTFRMSSSEIDTYFKEKHVAAKQLTYKAGFRNMHYVCAGDSLKPLVLFVHGSPGSLSAFIDFLADTSLLHRAFLITTDRPGFGYSNFGNGETSLQKQGEILKPLLEEYKKNRPIILVGHSLGGPLIARMAIDYPSLVDGLIIVAGSIDPELEPNETWFRAPLATPFLSWILPRSFRASNEEIYQLKPQLEMMLPLWSNITCPVIVIHGKKDSLVPAANADFAKKMLVNAPVEFVFKDDMDHFVPWSNPELIHDAILKMVQKDSMALKAMR</sequence>
<dbReference type="GO" id="GO:0016020">
    <property type="term" value="C:membrane"/>
    <property type="evidence" value="ECO:0007669"/>
    <property type="project" value="TreeGrafter"/>
</dbReference>
<evidence type="ECO:0000313" key="2">
    <source>
        <dbReference type="EMBL" id="SHG63718.1"/>
    </source>
</evidence>
<reference evidence="2 3" key="1">
    <citation type="submission" date="2016-11" db="EMBL/GenBank/DDBJ databases">
        <authorList>
            <person name="Jaros S."/>
            <person name="Januszkiewicz K."/>
            <person name="Wedrychowicz H."/>
        </authorList>
    </citation>
    <scope>NUCLEOTIDE SEQUENCE [LARGE SCALE GENOMIC DNA]</scope>
    <source>
        <strain evidence="2 3">DSM 24574</strain>
    </source>
</reference>
<dbReference type="PANTHER" id="PTHR43798:SF33">
    <property type="entry name" value="HYDROLASE, PUTATIVE (AFU_ORTHOLOGUE AFUA_2G14860)-RELATED"/>
    <property type="match status" value="1"/>
</dbReference>
<dbReference type="InterPro" id="IPR029058">
    <property type="entry name" value="AB_hydrolase_fold"/>
</dbReference>
<gene>
    <name evidence="2" type="ORF">SAMN04488109_1180</name>
</gene>
<evidence type="ECO:0000259" key="1">
    <source>
        <dbReference type="Pfam" id="PF00561"/>
    </source>
</evidence>
<accession>A0A1M5LFD4</accession>
<dbReference type="RefSeq" id="WP_073131906.1">
    <property type="nucleotide sequence ID" value="NZ_FQWQ01000001.1"/>
</dbReference>
<dbReference type="STRING" id="947013.SAMN04488109_1180"/>
<dbReference type="InterPro" id="IPR050266">
    <property type="entry name" value="AB_hydrolase_sf"/>
</dbReference>
<dbReference type="SUPFAM" id="SSF53474">
    <property type="entry name" value="alpha/beta-Hydrolases"/>
    <property type="match status" value="1"/>
</dbReference>
<dbReference type="Gene3D" id="3.40.50.1820">
    <property type="entry name" value="alpha/beta hydrolase"/>
    <property type="match status" value="1"/>
</dbReference>
<keyword evidence="3" id="KW-1185">Reference proteome</keyword>
<dbReference type="Proteomes" id="UP000184212">
    <property type="component" value="Unassembled WGS sequence"/>
</dbReference>
<evidence type="ECO:0000313" key="3">
    <source>
        <dbReference type="Proteomes" id="UP000184212"/>
    </source>
</evidence>
<dbReference type="InterPro" id="IPR000073">
    <property type="entry name" value="AB_hydrolase_1"/>
</dbReference>
<dbReference type="EMBL" id="FQWQ01000001">
    <property type="protein sequence ID" value="SHG63718.1"/>
    <property type="molecule type" value="Genomic_DNA"/>
</dbReference>
<dbReference type="Pfam" id="PF00561">
    <property type="entry name" value="Abhydrolase_1"/>
    <property type="match status" value="1"/>
</dbReference>